<name>A0ABV2CZB5_9SPHN</name>
<dbReference type="PANTHER" id="PTHR36174">
    <property type="entry name" value="LIPID II:GLYCINE GLYCYLTRANSFERASE"/>
    <property type="match status" value="1"/>
</dbReference>
<accession>A0ABV2CZB5</accession>
<dbReference type="Proteomes" id="UP001548713">
    <property type="component" value="Unassembled WGS sequence"/>
</dbReference>
<gene>
    <name evidence="2" type="ORF">ABVV53_04910</name>
</gene>
<evidence type="ECO:0000259" key="1">
    <source>
        <dbReference type="Pfam" id="PF13480"/>
    </source>
</evidence>
<comment type="caution">
    <text evidence="2">The sequence shown here is derived from an EMBL/GenBank/DDBJ whole genome shotgun (WGS) entry which is preliminary data.</text>
</comment>
<evidence type="ECO:0000313" key="2">
    <source>
        <dbReference type="EMBL" id="MET1754800.1"/>
    </source>
</evidence>
<dbReference type="InterPro" id="IPR016181">
    <property type="entry name" value="Acyl_CoA_acyltransferase"/>
</dbReference>
<dbReference type="SUPFAM" id="SSF55729">
    <property type="entry name" value="Acyl-CoA N-acyltransferases (Nat)"/>
    <property type="match status" value="1"/>
</dbReference>
<proteinExistence type="predicted"/>
<dbReference type="InterPro" id="IPR017469">
    <property type="entry name" value="PEP-CTERM_FemAB-rel"/>
</dbReference>
<organism evidence="2 3">
    <name type="scientific">Novosphingobium kalidii</name>
    <dbReference type="NCBI Taxonomy" id="3230299"/>
    <lineage>
        <taxon>Bacteria</taxon>
        <taxon>Pseudomonadati</taxon>
        <taxon>Pseudomonadota</taxon>
        <taxon>Alphaproteobacteria</taxon>
        <taxon>Sphingomonadales</taxon>
        <taxon>Sphingomonadaceae</taxon>
        <taxon>Novosphingobium</taxon>
    </lineage>
</organism>
<protein>
    <submittedName>
        <fullName evidence="2">FemAB family XrtA/PEP-CTERM system-associated protein</fullName>
    </submittedName>
</protein>
<dbReference type="EMBL" id="JBEWLY010000008">
    <property type="protein sequence ID" value="MET1754800.1"/>
    <property type="molecule type" value="Genomic_DNA"/>
</dbReference>
<dbReference type="PANTHER" id="PTHR36174:SF1">
    <property type="entry name" value="LIPID II:GLYCINE GLYCYLTRANSFERASE"/>
    <property type="match status" value="1"/>
</dbReference>
<dbReference type="InterPro" id="IPR050644">
    <property type="entry name" value="PG_Glycine_Bridge_Synth"/>
</dbReference>
<dbReference type="InterPro" id="IPR038740">
    <property type="entry name" value="BioF2-like_GNAT_dom"/>
</dbReference>
<reference evidence="2 3" key="1">
    <citation type="submission" date="2024-07" db="EMBL/GenBank/DDBJ databases">
        <title>Novosphingobium kalidii RD2P27.</title>
        <authorList>
            <person name="Sun J.-Q."/>
        </authorList>
    </citation>
    <scope>NUCLEOTIDE SEQUENCE [LARGE SCALE GENOMIC DNA]</scope>
    <source>
        <strain evidence="2 3">RD2P27</strain>
    </source>
</reference>
<dbReference type="RefSeq" id="WP_353983261.1">
    <property type="nucleotide sequence ID" value="NZ_JBEWLY010000008.1"/>
</dbReference>
<feature type="domain" description="BioF2-like acetyltransferase" evidence="1">
    <location>
        <begin position="167"/>
        <end position="300"/>
    </location>
</feature>
<sequence>MNAPFVSVGVKVSIADLGDPDVCADIERFVADHPQGTPFHLPRWIQAVERGTGNKAVALVAERGSRIVGLLPLNEIHSPIFGRLLASAGFAVDGGLLLADGQSGMCLLAAAEDLAQSRSCPTIELRGGPVAANRTGWALRTESHCGFVTQLAADDEAQLTAIPRKQRAEVRKGLAGDLKVNTGTGMIDREAHYAVFAESVHNLGTPVFPRRLFEAVLDAFGDAADILTIRHAGRPVASVLSLYWRGAVMPYWGGGTWEARRLRANDRMYYELMLHARRRGCDRFDFGRSKTNSGAYHFKRNWGFTPEPLSYAVWTAPGCAIRNADPTSAKHALQIALWQRLPLRVANSLGPWIARGLG</sequence>
<dbReference type="Pfam" id="PF13480">
    <property type="entry name" value="Acetyltransf_6"/>
    <property type="match status" value="1"/>
</dbReference>
<evidence type="ECO:0000313" key="3">
    <source>
        <dbReference type="Proteomes" id="UP001548713"/>
    </source>
</evidence>
<dbReference type="Gene3D" id="3.40.630.30">
    <property type="match status" value="1"/>
</dbReference>
<keyword evidence="3" id="KW-1185">Reference proteome</keyword>
<dbReference type="NCBIfam" id="TIGR03019">
    <property type="entry name" value="pepcterm_femAB"/>
    <property type="match status" value="1"/>
</dbReference>